<dbReference type="Proteomes" id="UP000198618">
    <property type="component" value="Unassembled WGS sequence"/>
</dbReference>
<proteinExistence type="predicted"/>
<sequence>MAELANCTRCDKVFVKTIRDICQECYKQEEKDFQTVYRFLKKQVNREATLMEVVEATGVEEKLIIKFIKERRLHTTQFPKLAYPCENCGANIVSGKLCSNCSQGFLSDLEKFEKEEHEKQSKVAEKSKSIYYTIDKHKK</sequence>
<keyword evidence="1" id="KW-0969">Cilium</keyword>
<dbReference type="RefSeq" id="WP_090868428.1">
    <property type="nucleotide sequence ID" value="NZ_FOHE01000005.1"/>
</dbReference>
<dbReference type="STRING" id="930131.SAMN05216389_105140"/>
<keyword evidence="1" id="KW-0966">Cell projection</keyword>
<protein>
    <submittedName>
        <fullName evidence="1">Flagellar operon protein TIGR03826</fullName>
    </submittedName>
</protein>
<name>A0A1I0BR74_9BACI</name>
<keyword evidence="2" id="KW-1185">Reference proteome</keyword>
<accession>A0A1I0BR74</accession>
<gene>
    <name evidence="1" type="ORF">SAMN05216389_105140</name>
</gene>
<evidence type="ECO:0000313" key="2">
    <source>
        <dbReference type="Proteomes" id="UP000198618"/>
    </source>
</evidence>
<evidence type="ECO:0000313" key="1">
    <source>
        <dbReference type="EMBL" id="SET09404.1"/>
    </source>
</evidence>
<dbReference type="InterPro" id="IPR022258">
    <property type="entry name" value="Flagellar_operon_YvyF"/>
</dbReference>
<reference evidence="1 2" key="1">
    <citation type="submission" date="2016-10" db="EMBL/GenBank/DDBJ databases">
        <authorList>
            <person name="de Groot N.N."/>
        </authorList>
    </citation>
    <scope>NUCLEOTIDE SEQUENCE [LARGE SCALE GENOMIC DNA]</scope>
    <source>
        <strain evidence="1 2">IBRC-M 10780</strain>
    </source>
</reference>
<dbReference type="NCBIfam" id="TIGR03826">
    <property type="entry name" value="YvyF"/>
    <property type="match status" value="1"/>
</dbReference>
<dbReference type="AlphaFoldDB" id="A0A1I0BR74"/>
<keyword evidence="1" id="KW-0282">Flagellum</keyword>
<organism evidence="1 2">
    <name type="scientific">Oceanobacillus limi</name>
    <dbReference type="NCBI Taxonomy" id="930131"/>
    <lineage>
        <taxon>Bacteria</taxon>
        <taxon>Bacillati</taxon>
        <taxon>Bacillota</taxon>
        <taxon>Bacilli</taxon>
        <taxon>Bacillales</taxon>
        <taxon>Bacillaceae</taxon>
        <taxon>Oceanobacillus</taxon>
    </lineage>
</organism>
<dbReference type="OrthoDB" id="1739831at2"/>
<dbReference type="EMBL" id="FOHE01000005">
    <property type="protein sequence ID" value="SET09404.1"/>
    <property type="molecule type" value="Genomic_DNA"/>
</dbReference>